<dbReference type="EMBL" id="APJO01001039">
    <property type="protein sequence ID" value="KFM22499.1"/>
    <property type="molecule type" value="Genomic_DNA"/>
</dbReference>
<evidence type="ECO:0000313" key="9">
    <source>
        <dbReference type="EMBL" id="KFM22499.1"/>
    </source>
</evidence>
<evidence type="ECO:0000256" key="5">
    <source>
        <dbReference type="ARBA" id="ARBA00022989"/>
    </source>
</evidence>
<feature type="non-terminal residue" evidence="9">
    <location>
        <position position="198"/>
    </location>
</feature>
<dbReference type="AlphaFoldDB" id="A0A087S9U5"/>
<keyword evidence="3" id="KW-0602">Photosynthesis</keyword>
<dbReference type="GO" id="GO:0009767">
    <property type="term" value="P:photosynthetic electron transport chain"/>
    <property type="evidence" value="ECO:0007669"/>
    <property type="project" value="InterPro"/>
</dbReference>
<dbReference type="Proteomes" id="UP000028924">
    <property type="component" value="Unassembled WGS sequence"/>
</dbReference>
<evidence type="ECO:0000256" key="8">
    <source>
        <dbReference type="SAM" id="Phobius"/>
    </source>
</evidence>
<name>A0A087S9U5_AUXPR</name>
<dbReference type="GeneID" id="23611525"/>
<dbReference type="SUPFAM" id="SSF161077">
    <property type="entry name" value="Photosystem II antenna protein-like"/>
    <property type="match status" value="1"/>
</dbReference>
<dbReference type="GO" id="GO:0009521">
    <property type="term" value="C:photosystem"/>
    <property type="evidence" value="ECO:0007669"/>
    <property type="project" value="InterPro"/>
</dbReference>
<dbReference type="InterPro" id="IPR036001">
    <property type="entry name" value="PS_II_antenna-like_sf"/>
</dbReference>
<comment type="subcellular location">
    <subcellularLocation>
        <location evidence="1">Membrane</location>
        <topology evidence="1">Multi-pass membrane protein</topology>
    </subcellularLocation>
</comment>
<evidence type="ECO:0000256" key="4">
    <source>
        <dbReference type="ARBA" id="ARBA00022692"/>
    </source>
</evidence>
<gene>
    <name evidence="9" type="ORF">F751_0134</name>
</gene>
<dbReference type="RefSeq" id="XP_011400917.1">
    <property type="nucleotide sequence ID" value="XM_011402615.1"/>
</dbReference>
<dbReference type="STRING" id="3075.A0A087S9U5"/>
<keyword evidence="6" id="KW-0157">Chromophore</keyword>
<protein>
    <submittedName>
        <fullName evidence="9">Photosystem II CP47 chlorophyll apoprotein</fullName>
    </submittedName>
</protein>
<evidence type="ECO:0000256" key="7">
    <source>
        <dbReference type="ARBA" id="ARBA00023136"/>
    </source>
</evidence>
<dbReference type="InterPro" id="IPR000932">
    <property type="entry name" value="PS_antenna-like"/>
</dbReference>
<evidence type="ECO:0000313" key="10">
    <source>
        <dbReference type="Proteomes" id="UP000028924"/>
    </source>
</evidence>
<dbReference type="GO" id="GO:0016168">
    <property type="term" value="F:chlorophyll binding"/>
    <property type="evidence" value="ECO:0007669"/>
    <property type="project" value="UniProtKB-KW"/>
</dbReference>
<dbReference type="OrthoDB" id="375at2759"/>
<keyword evidence="7 8" id="KW-0472">Membrane</keyword>
<dbReference type="Pfam" id="PF00421">
    <property type="entry name" value="PSII"/>
    <property type="match status" value="1"/>
</dbReference>
<evidence type="ECO:0000256" key="1">
    <source>
        <dbReference type="ARBA" id="ARBA00004141"/>
    </source>
</evidence>
<feature type="transmembrane region" description="Helical" evidence="8">
    <location>
        <begin position="98"/>
        <end position="118"/>
    </location>
</feature>
<evidence type="ECO:0000256" key="2">
    <source>
        <dbReference type="ARBA" id="ARBA00022494"/>
    </source>
</evidence>
<sequence length="198" mass="21700">MGLPWFRVHTVVLNDPGRLISVHLMHTALVSGWAGSMAFYELAVFDPSDPVLNPMWRQGMFVFPFMTRLGVTQSWGGWTISGETANNPGIWSYEGVAASHIILSGLLFAASIWHWVYWDLELFRDPRTGNPALDLPKIFGIHLFLSGLACFGFGAFHVTGLFGPGIWVSDPYGISGSIQPVSPSWDATGFDPFNPGGV</sequence>
<keyword evidence="4 8" id="KW-0812">Transmembrane</keyword>
<organism evidence="9 10">
    <name type="scientific">Auxenochlorella protothecoides</name>
    <name type="common">Green microalga</name>
    <name type="synonym">Chlorella protothecoides</name>
    <dbReference type="NCBI Taxonomy" id="3075"/>
    <lineage>
        <taxon>Eukaryota</taxon>
        <taxon>Viridiplantae</taxon>
        <taxon>Chlorophyta</taxon>
        <taxon>core chlorophytes</taxon>
        <taxon>Trebouxiophyceae</taxon>
        <taxon>Chlorellales</taxon>
        <taxon>Chlorellaceae</taxon>
        <taxon>Auxenochlorella</taxon>
    </lineage>
</organism>
<keyword evidence="2" id="KW-0148">Chlorophyll</keyword>
<evidence type="ECO:0000256" key="3">
    <source>
        <dbReference type="ARBA" id="ARBA00022531"/>
    </source>
</evidence>
<dbReference type="eggNOG" id="ENOG502QRV6">
    <property type="taxonomic scope" value="Eukaryota"/>
</dbReference>
<reference evidence="9 10" key="1">
    <citation type="journal article" date="2014" name="BMC Genomics">
        <title>Oil accumulation mechanisms of the oleaginous microalga Chlorella protothecoides revealed through its genome, transcriptomes, and proteomes.</title>
        <authorList>
            <person name="Gao C."/>
            <person name="Wang Y."/>
            <person name="Shen Y."/>
            <person name="Yan D."/>
            <person name="He X."/>
            <person name="Dai J."/>
            <person name="Wu Q."/>
        </authorList>
    </citation>
    <scope>NUCLEOTIDE SEQUENCE [LARGE SCALE GENOMIC DNA]</scope>
    <source>
        <strain evidence="9 10">0710</strain>
    </source>
</reference>
<dbReference type="KEGG" id="apro:F751_0134"/>
<keyword evidence="10" id="KW-1185">Reference proteome</keyword>
<proteinExistence type="predicted"/>
<feature type="transmembrane region" description="Helical" evidence="8">
    <location>
        <begin position="139"/>
        <end position="162"/>
    </location>
</feature>
<accession>A0A087S9U5</accession>
<keyword evidence="5 8" id="KW-1133">Transmembrane helix</keyword>
<comment type="caution">
    <text evidence="9">The sequence shown here is derived from an EMBL/GenBank/DDBJ whole genome shotgun (WGS) entry which is preliminary data.</text>
</comment>
<evidence type="ECO:0000256" key="6">
    <source>
        <dbReference type="ARBA" id="ARBA00022991"/>
    </source>
</evidence>